<dbReference type="EMBL" id="HBHX01007174">
    <property type="protein sequence ID" value="CAE0103298.1"/>
    <property type="molecule type" value="Transcribed_RNA"/>
</dbReference>
<accession>A0A7S3AFM5</accession>
<proteinExistence type="predicted"/>
<name>A0A7S3AFM5_9EUKA</name>
<sequence length="275" mass="29654">MSEVRPPDAASPPDSMPAYTAHRPPPVFDAGSNSTNEAGPSSPTAMRFRPRSIYGGSPSPTAVRLHSALPQASPPHTPTSQGSTRSYTYCGSPSPTAARLHPARESPPHTSPSQGSTRASRAWRVRGSPDWEREEPVIDLAQRYLVAYRLNEDPTAAVVPKGVVFHGDARVHWLDVLEESPAASLDDAELGRALVAASRGDTGWAMQYLLWPPLYCGSFRRAWVEAGVAPPWPSAAPSPVCSPTKHRPFCTSATSSTPRRSAVQQPQQPRPAWKV</sequence>
<feature type="compositionally biased region" description="Low complexity" evidence="1">
    <location>
        <begin position="251"/>
        <end position="262"/>
    </location>
</feature>
<feature type="compositionally biased region" description="Polar residues" evidence="1">
    <location>
        <begin position="78"/>
        <end position="95"/>
    </location>
</feature>
<dbReference type="AlphaFoldDB" id="A0A7S3AFM5"/>
<feature type="region of interest" description="Disordered" evidence="1">
    <location>
        <begin position="1"/>
        <end position="124"/>
    </location>
</feature>
<feature type="compositionally biased region" description="Polar residues" evidence="1">
    <location>
        <begin position="31"/>
        <end position="44"/>
    </location>
</feature>
<gene>
    <name evidence="2" type="ORF">HERI1096_LOCUS3956</name>
</gene>
<protein>
    <submittedName>
        <fullName evidence="2">Uncharacterized protein</fullName>
    </submittedName>
</protein>
<feature type="region of interest" description="Disordered" evidence="1">
    <location>
        <begin position="234"/>
        <end position="275"/>
    </location>
</feature>
<evidence type="ECO:0000313" key="2">
    <source>
        <dbReference type="EMBL" id="CAE0103298.1"/>
    </source>
</evidence>
<evidence type="ECO:0000256" key="1">
    <source>
        <dbReference type="SAM" id="MobiDB-lite"/>
    </source>
</evidence>
<organism evidence="2">
    <name type="scientific">Haptolina ericina</name>
    <dbReference type="NCBI Taxonomy" id="156174"/>
    <lineage>
        <taxon>Eukaryota</taxon>
        <taxon>Haptista</taxon>
        <taxon>Haptophyta</taxon>
        <taxon>Prymnesiophyceae</taxon>
        <taxon>Prymnesiales</taxon>
        <taxon>Prymnesiaceae</taxon>
        <taxon>Haptolina</taxon>
    </lineage>
</organism>
<feature type="compositionally biased region" description="Low complexity" evidence="1">
    <location>
        <begin position="7"/>
        <end position="18"/>
    </location>
</feature>
<reference evidence="2" key="1">
    <citation type="submission" date="2021-01" db="EMBL/GenBank/DDBJ databases">
        <authorList>
            <person name="Corre E."/>
            <person name="Pelletier E."/>
            <person name="Niang G."/>
            <person name="Scheremetjew M."/>
            <person name="Finn R."/>
            <person name="Kale V."/>
            <person name="Holt S."/>
            <person name="Cochrane G."/>
            <person name="Meng A."/>
            <person name="Brown T."/>
            <person name="Cohen L."/>
        </authorList>
    </citation>
    <scope>NUCLEOTIDE SEQUENCE</scope>
    <source>
        <strain evidence="2">CCMP281</strain>
    </source>
</reference>